<dbReference type="Proteomes" id="UP001732700">
    <property type="component" value="Chromosome 3A"/>
</dbReference>
<evidence type="ECO:0000313" key="2">
    <source>
        <dbReference type="Proteomes" id="UP001732700"/>
    </source>
</evidence>
<evidence type="ECO:0000313" key="1">
    <source>
        <dbReference type="EnsemblPlants" id="AVESA.00010b.r2.3AG0411280.1.CDS.1"/>
    </source>
</evidence>
<accession>A0ACD5VAT9</accession>
<reference evidence="1" key="1">
    <citation type="submission" date="2021-05" db="EMBL/GenBank/DDBJ databases">
        <authorList>
            <person name="Scholz U."/>
            <person name="Mascher M."/>
            <person name="Fiebig A."/>
        </authorList>
    </citation>
    <scope>NUCLEOTIDE SEQUENCE [LARGE SCALE GENOMIC DNA]</scope>
</reference>
<sequence length="431" mass="46525">MEAISLHFSTQQKSLRLLCCTEFDSPRSPFSVSNSPPAAGGGAVAMLRLQSCILTRVLSSPAKTPVSPLHQLLSAAAAAPAASPSPAFAVEQYLVDTCGLTRAQALKVSTKLSHLKAPSKPDGVLAFLAGLGLSSAAVAAAVAKDPKLLCTSVTRTLAPTVAGLTDLGLSRSDIGRLASLAPASFRGRSVVSNLPYYLLLYGSYDNILRVIKKNSTLLVSNLEKVVKPNVACLRECELDACDIAKLCISRPWLLTTNLERVQEMVARVESLGVPRGSGMFRLALQAVSSLGEDKIAGKLEYLKNMFRWSDVEVGIAVCRAPVILTRSKGILQSRSEFLISEVALEPAYIAHRPALLNYSLEGRLRPRYYVVKFLKANGLLDHDRDYYTVVTYTEKAFVEKFICPHEEAAPHLAADYATACKGELPARFVFA</sequence>
<organism evidence="1 2">
    <name type="scientific">Avena sativa</name>
    <name type="common">Oat</name>
    <dbReference type="NCBI Taxonomy" id="4498"/>
    <lineage>
        <taxon>Eukaryota</taxon>
        <taxon>Viridiplantae</taxon>
        <taxon>Streptophyta</taxon>
        <taxon>Embryophyta</taxon>
        <taxon>Tracheophyta</taxon>
        <taxon>Spermatophyta</taxon>
        <taxon>Magnoliopsida</taxon>
        <taxon>Liliopsida</taxon>
        <taxon>Poales</taxon>
        <taxon>Poaceae</taxon>
        <taxon>BOP clade</taxon>
        <taxon>Pooideae</taxon>
        <taxon>Poodae</taxon>
        <taxon>Poeae</taxon>
        <taxon>Poeae Chloroplast Group 1 (Aveneae type)</taxon>
        <taxon>Aveninae</taxon>
        <taxon>Avena</taxon>
    </lineage>
</organism>
<reference evidence="1" key="2">
    <citation type="submission" date="2025-09" db="UniProtKB">
        <authorList>
            <consortium name="EnsemblPlants"/>
        </authorList>
    </citation>
    <scope>IDENTIFICATION</scope>
</reference>
<dbReference type="EnsemblPlants" id="AVESA.00010b.r2.3AG0411280.1">
    <property type="protein sequence ID" value="AVESA.00010b.r2.3AG0411280.1.CDS.1"/>
    <property type="gene ID" value="AVESA.00010b.r2.3AG0411280"/>
</dbReference>
<protein>
    <submittedName>
        <fullName evidence="1">Uncharacterized protein</fullName>
    </submittedName>
</protein>
<name>A0ACD5VAT9_AVESA</name>
<keyword evidence="2" id="KW-1185">Reference proteome</keyword>
<proteinExistence type="predicted"/>